<name>A0AB34HA89_ESCRO</name>
<dbReference type="AlphaFoldDB" id="A0AB34HA89"/>
<dbReference type="Proteomes" id="UP001159641">
    <property type="component" value="Unassembled WGS sequence"/>
</dbReference>
<keyword evidence="3" id="KW-1185">Reference proteome</keyword>
<organism evidence="2 3">
    <name type="scientific">Eschrichtius robustus</name>
    <name type="common">California gray whale</name>
    <name type="synonym">Eschrichtius gibbosus</name>
    <dbReference type="NCBI Taxonomy" id="9764"/>
    <lineage>
        <taxon>Eukaryota</taxon>
        <taxon>Metazoa</taxon>
        <taxon>Chordata</taxon>
        <taxon>Craniata</taxon>
        <taxon>Vertebrata</taxon>
        <taxon>Euteleostomi</taxon>
        <taxon>Mammalia</taxon>
        <taxon>Eutheria</taxon>
        <taxon>Laurasiatheria</taxon>
        <taxon>Artiodactyla</taxon>
        <taxon>Whippomorpha</taxon>
        <taxon>Cetacea</taxon>
        <taxon>Mysticeti</taxon>
        <taxon>Eschrichtiidae</taxon>
        <taxon>Eschrichtius</taxon>
    </lineage>
</organism>
<protein>
    <submittedName>
        <fullName evidence="2">Uncharacterized protein</fullName>
    </submittedName>
</protein>
<feature type="region of interest" description="Disordered" evidence="1">
    <location>
        <begin position="119"/>
        <end position="138"/>
    </location>
</feature>
<accession>A0AB34HA89</accession>
<comment type="caution">
    <text evidence="2">The sequence shown here is derived from an EMBL/GenBank/DDBJ whole genome shotgun (WGS) entry which is preliminary data.</text>
</comment>
<reference evidence="2 3" key="1">
    <citation type="submission" date="2022-11" db="EMBL/GenBank/DDBJ databases">
        <title>Whole genome sequence of Eschrichtius robustus ER-17-0199.</title>
        <authorList>
            <person name="Bruniche-Olsen A."/>
            <person name="Black A.N."/>
            <person name="Fields C.J."/>
            <person name="Walden K."/>
            <person name="Dewoody J.A."/>
        </authorList>
    </citation>
    <scope>NUCLEOTIDE SEQUENCE [LARGE SCALE GENOMIC DNA]</scope>
    <source>
        <strain evidence="2">ER-17-0199</strain>
        <tissue evidence="2">Blubber</tissue>
    </source>
</reference>
<evidence type="ECO:0000313" key="2">
    <source>
        <dbReference type="EMBL" id="KAJ8787855.1"/>
    </source>
</evidence>
<gene>
    <name evidence="2" type="ORF">J1605_005659</name>
</gene>
<evidence type="ECO:0000313" key="3">
    <source>
        <dbReference type="Proteomes" id="UP001159641"/>
    </source>
</evidence>
<sequence length="138" mass="14674">MIQNGRDVQKSQRARTFDRHPFMEGALPPPLNSGTRPWGPAGCNLCWTSVQVEEAELQVRTHARGAVAEALLPGPAASDTQAPVEQGPTWLALSQHHSWDGAAPGVLLASLQPGLSTGRAKGERVRRAGWGPSLGRAV</sequence>
<proteinExistence type="predicted"/>
<evidence type="ECO:0000256" key="1">
    <source>
        <dbReference type="SAM" id="MobiDB-lite"/>
    </source>
</evidence>
<dbReference type="EMBL" id="JAIQCJ010001699">
    <property type="protein sequence ID" value="KAJ8787855.1"/>
    <property type="molecule type" value="Genomic_DNA"/>
</dbReference>
<feature type="region of interest" description="Disordered" evidence="1">
    <location>
        <begin position="1"/>
        <end position="31"/>
    </location>
</feature>
<feature type="compositionally biased region" description="Basic and acidic residues" evidence="1">
    <location>
        <begin position="7"/>
        <end position="22"/>
    </location>
</feature>